<dbReference type="Gene3D" id="3.90.76.10">
    <property type="entry name" value="Dipeptide-binding Protein, Domain 1"/>
    <property type="match status" value="1"/>
</dbReference>
<gene>
    <name evidence="3" type="ORF">GBAR_LOCUS2340</name>
</gene>
<protein>
    <recommendedName>
        <fullName evidence="2">Solute-binding protein family 5 domain-containing protein</fullName>
    </recommendedName>
</protein>
<reference evidence="3" key="1">
    <citation type="submission" date="2023-03" db="EMBL/GenBank/DDBJ databases">
        <authorList>
            <person name="Steffen K."/>
            <person name="Cardenas P."/>
        </authorList>
    </citation>
    <scope>NUCLEOTIDE SEQUENCE</scope>
</reference>
<comment type="caution">
    <text evidence="3">The sequence shown here is derived from an EMBL/GenBank/DDBJ whole genome shotgun (WGS) entry which is preliminary data.</text>
</comment>
<keyword evidence="4" id="KW-1185">Reference proteome</keyword>
<organism evidence="3 4">
    <name type="scientific">Geodia barretti</name>
    <name type="common">Barrett's horny sponge</name>
    <dbReference type="NCBI Taxonomy" id="519541"/>
    <lineage>
        <taxon>Eukaryota</taxon>
        <taxon>Metazoa</taxon>
        <taxon>Porifera</taxon>
        <taxon>Demospongiae</taxon>
        <taxon>Heteroscleromorpha</taxon>
        <taxon>Tetractinellida</taxon>
        <taxon>Astrophorina</taxon>
        <taxon>Geodiidae</taxon>
        <taxon>Geodia</taxon>
    </lineage>
</organism>
<dbReference type="EMBL" id="CASHTH010000343">
    <property type="protein sequence ID" value="CAI7998152.1"/>
    <property type="molecule type" value="Genomic_DNA"/>
</dbReference>
<sequence length="188" mass="20523">MSDRAAGGAAPTAAPAATAVPETTAGTPVQADLRVAITPPYAENLLGWRVGGTNQGMLQPMQEHLFQRDYVTWEAKPMLTTEWEVSEDGQTWHFQLREDVPYHHGDDTSAFPTSCSASSLWSHPEGKGATDWFHELLGPQGELRSIEVDALGTTAAVEEVSDSEMIWHAEPSRTVGALLVLRRDARTR</sequence>
<evidence type="ECO:0000256" key="1">
    <source>
        <dbReference type="SAM" id="MobiDB-lite"/>
    </source>
</evidence>
<dbReference type="AlphaFoldDB" id="A0AA35QZC1"/>
<dbReference type="Pfam" id="PF00496">
    <property type="entry name" value="SBP_bac_5"/>
    <property type="match status" value="1"/>
</dbReference>
<dbReference type="InterPro" id="IPR000914">
    <property type="entry name" value="SBP_5_dom"/>
</dbReference>
<proteinExistence type="predicted"/>
<dbReference type="SUPFAM" id="SSF53850">
    <property type="entry name" value="Periplasmic binding protein-like II"/>
    <property type="match status" value="1"/>
</dbReference>
<dbReference type="Proteomes" id="UP001174909">
    <property type="component" value="Unassembled WGS sequence"/>
</dbReference>
<feature type="region of interest" description="Disordered" evidence="1">
    <location>
        <begin position="1"/>
        <end position="25"/>
    </location>
</feature>
<name>A0AA35QZC1_GEOBA</name>
<feature type="domain" description="Solute-binding protein family 5" evidence="2">
    <location>
        <begin position="75"/>
        <end position="110"/>
    </location>
</feature>
<accession>A0AA35QZC1</accession>
<evidence type="ECO:0000313" key="4">
    <source>
        <dbReference type="Proteomes" id="UP001174909"/>
    </source>
</evidence>
<evidence type="ECO:0000313" key="3">
    <source>
        <dbReference type="EMBL" id="CAI7998152.1"/>
    </source>
</evidence>
<evidence type="ECO:0000259" key="2">
    <source>
        <dbReference type="Pfam" id="PF00496"/>
    </source>
</evidence>